<dbReference type="AlphaFoldDB" id="A0A815P2U8"/>
<evidence type="ECO:0000313" key="1">
    <source>
        <dbReference type="EMBL" id="CAF1443417.1"/>
    </source>
</evidence>
<protein>
    <submittedName>
        <fullName evidence="1">Uncharacterized protein</fullName>
    </submittedName>
</protein>
<gene>
    <name evidence="1" type="ORF">RFH988_LOCUS36441</name>
</gene>
<comment type="caution">
    <text evidence="1">The sequence shown here is derived from an EMBL/GenBank/DDBJ whole genome shotgun (WGS) entry which is preliminary data.</text>
</comment>
<sequence length="128" mass="15385">MLLQNLHDTSVVNQYRNTSIIQSQSSKFEMTNRPIIMKKKKNYSRLVKHLKHKFRLASIILRKSDKSKVFHVGRFEDYQKKSMEYMDKTEAYQCLGTNDPLPDLVQRTNKYLLELRLAKWITQKQYEK</sequence>
<accession>A0A815P2U8</accession>
<proteinExistence type="predicted"/>
<reference evidence="1" key="1">
    <citation type="submission" date="2021-02" db="EMBL/GenBank/DDBJ databases">
        <authorList>
            <person name="Nowell W R."/>
        </authorList>
    </citation>
    <scope>NUCLEOTIDE SEQUENCE</scope>
</reference>
<name>A0A815P2U8_9BILA</name>
<evidence type="ECO:0000313" key="2">
    <source>
        <dbReference type="Proteomes" id="UP000663882"/>
    </source>
</evidence>
<dbReference type="EMBL" id="CAJNOO010006279">
    <property type="protein sequence ID" value="CAF1443417.1"/>
    <property type="molecule type" value="Genomic_DNA"/>
</dbReference>
<dbReference type="Proteomes" id="UP000663882">
    <property type="component" value="Unassembled WGS sequence"/>
</dbReference>
<dbReference type="OrthoDB" id="10042588at2759"/>
<organism evidence="1 2">
    <name type="scientific">Rotaria sordida</name>
    <dbReference type="NCBI Taxonomy" id="392033"/>
    <lineage>
        <taxon>Eukaryota</taxon>
        <taxon>Metazoa</taxon>
        <taxon>Spiralia</taxon>
        <taxon>Gnathifera</taxon>
        <taxon>Rotifera</taxon>
        <taxon>Eurotatoria</taxon>
        <taxon>Bdelloidea</taxon>
        <taxon>Philodinida</taxon>
        <taxon>Philodinidae</taxon>
        <taxon>Rotaria</taxon>
    </lineage>
</organism>